<reference evidence="1 2" key="1">
    <citation type="submission" date="2020-10" db="EMBL/GenBank/DDBJ databases">
        <title>Connecting structure to function with the recovery of over 1000 high-quality activated sludge metagenome-assembled genomes encoding full-length rRNA genes using long-read sequencing.</title>
        <authorList>
            <person name="Singleton C.M."/>
            <person name="Petriglieri F."/>
            <person name="Kristensen J.M."/>
            <person name="Kirkegaard R.H."/>
            <person name="Michaelsen T.Y."/>
            <person name="Andersen M.H."/>
            <person name="Karst S.M."/>
            <person name="Dueholm M.S."/>
            <person name="Nielsen P.H."/>
            <person name="Albertsen M."/>
        </authorList>
    </citation>
    <scope>NUCLEOTIDE SEQUENCE [LARGE SCALE GENOMIC DNA]</scope>
    <source>
        <strain evidence="1">Ribe_18-Q3-R11-54_MAXAC.273</strain>
    </source>
</reference>
<evidence type="ECO:0000313" key="1">
    <source>
        <dbReference type="EMBL" id="MBK9984682.1"/>
    </source>
</evidence>
<protein>
    <submittedName>
        <fullName evidence="1">Uncharacterized protein</fullName>
    </submittedName>
</protein>
<dbReference type="Proteomes" id="UP000808337">
    <property type="component" value="Unassembled WGS sequence"/>
</dbReference>
<gene>
    <name evidence="1" type="ORF">IPP15_20350</name>
</gene>
<proteinExistence type="predicted"/>
<accession>A0A9D7SZ83</accession>
<dbReference type="AlphaFoldDB" id="A0A9D7SZ83"/>
<dbReference type="EMBL" id="JADKGY010000031">
    <property type="protein sequence ID" value="MBK9984682.1"/>
    <property type="molecule type" value="Genomic_DNA"/>
</dbReference>
<evidence type="ECO:0000313" key="2">
    <source>
        <dbReference type="Proteomes" id="UP000808337"/>
    </source>
</evidence>
<comment type="caution">
    <text evidence="1">The sequence shown here is derived from an EMBL/GenBank/DDBJ whole genome shotgun (WGS) entry which is preliminary data.</text>
</comment>
<organism evidence="1 2">
    <name type="scientific">Candidatus Opimibacter skivensis</name>
    <dbReference type="NCBI Taxonomy" id="2982028"/>
    <lineage>
        <taxon>Bacteria</taxon>
        <taxon>Pseudomonadati</taxon>
        <taxon>Bacteroidota</taxon>
        <taxon>Saprospiria</taxon>
        <taxon>Saprospirales</taxon>
        <taxon>Saprospiraceae</taxon>
        <taxon>Candidatus Opimibacter</taxon>
    </lineage>
</organism>
<sequence length="82" mass="9510">MPNAIKKNENVTDTSQVIIDDTGIILMIEPENRRQTKLKMPFFLCQKPTDAASIYFNRKQRRERKGEWIKVQADKAPNESSS</sequence>
<name>A0A9D7SZ83_9BACT</name>